<protein>
    <recommendedName>
        <fullName evidence="1">RNase H type-1 domain-containing protein</fullName>
    </recommendedName>
</protein>
<dbReference type="Proteomes" id="UP000436088">
    <property type="component" value="Unassembled WGS sequence"/>
</dbReference>
<dbReference type="AlphaFoldDB" id="A0A6A3CBH1"/>
<dbReference type="InterPro" id="IPR002156">
    <property type="entry name" value="RNaseH_domain"/>
</dbReference>
<name>A0A6A3CBH1_HIBSY</name>
<dbReference type="EMBL" id="VEPZ02000395">
    <property type="protein sequence ID" value="KAE8726086.1"/>
    <property type="molecule type" value="Genomic_DNA"/>
</dbReference>
<evidence type="ECO:0000313" key="3">
    <source>
        <dbReference type="Proteomes" id="UP000436088"/>
    </source>
</evidence>
<dbReference type="InterPro" id="IPR044730">
    <property type="entry name" value="RNase_H-like_dom_plant"/>
</dbReference>
<dbReference type="PANTHER" id="PTHR47723">
    <property type="entry name" value="OS05G0353850 PROTEIN"/>
    <property type="match status" value="1"/>
</dbReference>
<dbReference type="GO" id="GO:0003676">
    <property type="term" value="F:nucleic acid binding"/>
    <property type="evidence" value="ECO:0007669"/>
    <property type="project" value="InterPro"/>
</dbReference>
<dbReference type="CDD" id="cd06222">
    <property type="entry name" value="RNase_H_like"/>
    <property type="match status" value="1"/>
</dbReference>
<gene>
    <name evidence="2" type="ORF">F3Y22_tig00007889pilonHSYRG00001</name>
</gene>
<organism evidence="2 3">
    <name type="scientific">Hibiscus syriacus</name>
    <name type="common">Rose of Sharon</name>
    <dbReference type="NCBI Taxonomy" id="106335"/>
    <lineage>
        <taxon>Eukaryota</taxon>
        <taxon>Viridiplantae</taxon>
        <taxon>Streptophyta</taxon>
        <taxon>Embryophyta</taxon>
        <taxon>Tracheophyta</taxon>
        <taxon>Spermatophyta</taxon>
        <taxon>Magnoliopsida</taxon>
        <taxon>eudicotyledons</taxon>
        <taxon>Gunneridae</taxon>
        <taxon>Pentapetalae</taxon>
        <taxon>rosids</taxon>
        <taxon>malvids</taxon>
        <taxon>Malvales</taxon>
        <taxon>Malvaceae</taxon>
        <taxon>Malvoideae</taxon>
        <taxon>Hibiscus</taxon>
    </lineage>
</organism>
<dbReference type="InterPro" id="IPR012337">
    <property type="entry name" value="RNaseH-like_sf"/>
</dbReference>
<dbReference type="Pfam" id="PF13456">
    <property type="entry name" value="RVT_3"/>
    <property type="match status" value="1"/>
</dbReference>
<dbReference type="PANTHER" id="PTHR47723:SF13">
    <property type="entry name" value="PUTATIVE-RELATED"/>
    <property type="match status" value="1"/>
</dbReference>
<dbReference type="GO" id="GO:0004523">
    <property type="term" value="F:RNA-DNA hybrid ribonuclease activity"/>
    <property type="evidence" value="ECO:0007669"/>
    <property type="project" value="InterPro"/>
</dbReference>
<dbReference type="InterPro" id="IPR036397">
    <property type="entry name" value="RNaseH_sf"/>
</dbReference>
<dbReference type="InterPro" id="IPR053151">
    <property type="entry name" value="RNase_H-like"/>
</dbReference>
<dbReference type="SUPFAM" id="SSF53098">
    <property type="entry name" value="Ribonuclease H-like"/>
    <property type="match status" value="1"/>
</dbReference>
<sequence length="107" mass="11901">MDPPPPGWLKLNTNGAVDRSNGFVSCEGVIRDENGKRKIGFHKATKACSVLQAKLWGVLEGLKVAWKLRTCKLLIEVDRKDMCKGIKTEHLGTSRQRSGYTLVKCCN</sequence>
<keyword evidence="3" id="KW-1185">Reference proteome</keyword>
<feature type="domain" description="RNase H type-1" evidence="1">
    <location>
        <begin position="12"/>
        <end position="90"/>
    </location>
</feature>
<reference evidence="2" key="1">
    <citation type="submission" date="2019-09" db="EMBL/GenBank/DDBJ databases">
        <title>Draft genome information of white flower Hibiscus syriacus.</title>
        <authorList>
            <person name="Kim Y.-M."/>
        </authorList>
    </citation>
    <scope>NUCLEOTIDE SEQUENCE [LARGE SCALE GENOMIC DNA]</scope>
    <source>
        <strain evidence="2">YM2019G1</strain>
    </source>
</reference>
<proteinExistence type="predicted"/>
<dbReference type="Gene3D" id="3.30.420.10">
    <property type="entry name" value="Ribonuclease H-like superfamily/Ribonuclease H"/>
    <property type="match status" value="1"/>
</dbReference>
<comment type="caution">
    <text evidence="2">The sequence shown here is derived from an EMBL/GenBank/DDBJ whole genome shotgun (WGS) entry which is preliminary data.</text>
</comment>
<evidence type="ECO:0000259" key="1">
    <source>
        <dbReference type="Pfam" id="PF13456"/>
    </source>
</evidence>
<accession>A0A6A3CBH1</accession>
<evidence type="ECO:0000313" key="2">
    <source>
        <dbReference type="EMBL" id="KAE8726086.1"/>
    </source>
</evidence>